<comment type="caution">
    <text evidence="6">The sequence shown here is derived from an EMBL/GenBank/DDBJ whole genome shotgun (WGS) entry which is preliminary data.</text>
</comment>
<dbReference type="PANTHER" id="PTHR10730">
    <property type="entry name" value="PROCOLLAGEN-LYSINE,2-OXOGLUTARATE 5-DIOXYGENASE/GLYCOSYLTRANSFERASE 25 FAMILY MEMBER"/>
    <property type="match status" value="1"/>
</dbReference>
<proteinExistence type="inferred from homology"/>
<dbReference type="PANTHER" id="PTHR10730:SF53">
    <property type="entry name" value="GLYCOSYLTRANSFERASE 25 FAMILY MEMBER"/>
    <property type="match status" value="1"/>
</dbReference>
<evidence type="ECO:0000256" key="2">
    <source>
        <dbReference type="ARBA" id="ARBA00022676"/>
    </source>
</evidence>
<evidence type="ECO:0000256" key="1">
    <source>
        <dbReference type="ARBA" id="ARBA00006721"/>
    </source>
</evidence>
<organism evidence="6 7">
    <name type="scientific">Paraconiothyrium brasiliense</name>
    <dbReference type="NCBI Taxonomy" id="300254"/>
    <lineage>
        <taxon>Eukaryota</taxon>
        <taxon>Fungi</taxon>
        <taxon>Dikarya</taxon>
        <taxon>Ascomycota</taxon>
        <taxon>Pezizomycotina</taxon>
        <taxon>Dothideomycetes</taxon>
        <taxon>Pleosporomycetidae</taxon>
        <taxon>Pleosporales</taxon>
        <taxon>Massarineae</taxon>
        <taxon>Didymosphaeriaceae</taxon>
        <taxon>Paraconiothyrium</taxon>
    </lineage>
</organism>
<keyword evidence="3" id="KW-0808">Transferase</keyword>
<dbReference type="InterPro" id="IPR002654">
    <property type="entry name" value="Glyco_trans_25"/>
</dbReference>
<evidence type="ECO:0000256" key="4">
    <source>
        <dbReference type="SAM" id="MobiDB-lite"/>
    </source>
</evidence>
<keyword evidence="7" id="KW-1185">Reference proteome</keyword>
<evidence type="ECO:0000259" key="5">
    <source>
        <dbReference type="Pfam" id="PF01755"/>
    </source>
</evidence>
<gene>
    <name evidence="6" type="ORF">SLS60_003679</name>
</gene>
<comment type="similarity">
    <text evidence="1">Belongs to the glycosyltransferase 25 family.</text>
</comment>
<dbReference type="CDD" id="cd06532">
    <property type="entry name" value="Glyco_transf_25"/>
    <property type="match status" value="1"/>
</dbReference>
<accession>A0ABR3RPI4</accession>
<reference evidence="6 7" key="1">
    <citation type="submission" date="2024-02" db="EMBL/GenBank/DDBJ databases">
        <title>De novo assembly and annotation of 12 fungi associated with fruit tree decline syndrome in Ontario, Canada.</title>
        <authorList>
            <person name="Sulman M."/>
            <person name="Ellouze W."/>
            <person name="Ilyukhin E."/>
        </authorList>
    </citation>
    <scope>NUCLEOTIDE SEQUENCE [LARGE SCALE GENOMIC DNA]</scope>
    <source>
        <strain evidence="6 7">M42-189</strain>
    </source>
</reference>
<dbReference type="InterPro" id="IPR050757">
    <property type="entry name" value="Collagen_mod_GT25"/>
</dbReference>
<dbReference type="Proteomes" id="UP001521785">
    <property type="component" value="Unassembled WGS sequence"/>
</dbReference>
<name>A0ABR3RPI4_9PLEO</name>
<protein>
    <recommendedName>
        <fullName evidence="5">Glycosyl transferase family 25 domain-containing protein</fullName>
    </recommendedName>
</protein>
<sequence length="397" mass="44832">MHFGPTFDEVDRPSLGSITSVKPILDFDEPKSDSIWQIQNATLGFQKIYAISMPHRTDKRDYLTLMGLVSGLSIDIVDGVNGSAIHTKALPPYWKGEKAAGDYGCWRAHLNVYQHMLQHNIHSALVLEDDVDWDVFLRAQMLDFARGVRALQNATLPLQSPYGDKWDLLALGHTGANNKPNKFQKYWVTENDPTVIAESRRTWGRKPDLSTEKLRGEHTRIVMEMSKFTATTAYGVSLRGAARLLYDQALLPNANAIDMAMLALCRKDPYGSPFCFGSYPMIFGRYRAIGPQDKDSDRRTMSNQVQSGAGGYQDSADRLEPESEFTVFPVSLNIGRLMRNEWVLPAVDPDTDLMKEIDVGAFQFPKGREIIVSPEEYVEYQRTVAEQRQKDQVERSS</sequence>
<keyword evidence="2" id="KW-0328">Glycosyltransferase</keyword>
<evidence type="ECO:0000313" key="6">
    <source>
        <dbReference type="EMBL" id="KAL1606277.1"/>
    </source>
</evidence>
<dbReference type="Pfam" id="PF01755">
    <property type="entry name" value="Glyco_transf_25"/>
    <property type="match status" value="1"/>
</dbReference>
<evidence type="ECO:0000313" key="7">
    <source>
        <dbReference type="Proteomes" id="UP001521785"/>
    </source>
</evidence>
<dbReference type="EMBL" id="JAKJXO020000004">
    <property type="protein sequence ID" value="KAL1606277.1"/>
    <property type="molecule type" value="Genomic_DNA"/>
</dbReference>
<feature type="region of interest" description="Disordered" evidence="4">
    <location>
        <begin position="293"/>
        <end position="316"/>
    </location>
</feature>
<feature type="domain" description="Glycosyl transferase family 25" evidence="5">
    <location>
        <begin position="46"/>
        <end position="245"/>
    </location>
</feature>
<evidence type="ECO:0000256" key="3">
    <source>
        <dbReference type="ARBA" id="ARBA00022679"/>
    </source>
</evidence>